<dbReference type="Pfam" id="PF01988">
    <property type="entry name" value="VIT1"/>
    <property type="match status" value="1"/>
</dbReference>
<comment type="subcellular location">
    <subcellularLocation>
        <location evidence="1">Endomembrane system</location>
        <topology evidence="1">Multi-pass membrane protein</topology>
    </subcellularLocation>
</comment>
<keyword evidence="2 5" id="KW-0812">Transmembrane</keyword>
<feature type="transmembrane region" description="Helical" evidence="5">
    <location>
        <begin position="234"/>
        <end position="255"/>
    </location>
</feature>
<dbReference type="RefSeq" id="WP_309955108.1">
    <property type="nucleotide sequence ID" value="NZ_CP136414.1"/>
</dbReference>
<evidence type="ECO:0000313" key="6">
    <source>
        <dbReference type="EMBL" id="MDR6938911.1"/>
    </source>
</evidence>
<name>A0ABU1T213_9ACTO</name>
<evidence type="ECO:0000313" key="7">
    <source>
        <dbReference type="Proteomes" id="UP001266099"/>
    </source>
</evidence>
<feature type="transmembrane region" description="Helical" evidence="5">
    <location>
        <begin position="198"/>
        <end position="222"/>
    </location>
</feature>
<dbReference type="EMBL" id="JAVDUJ010000001">
    <property type="protein sequence ID" value="MDR6938911.1"/>
    <property type="molecule type" value="Genomic_DNA"/>
</dbReference>
<accession>A0ABU1T213</accession>
<proteinExistence type="predicted"/>
<keyword evidence="4 5" id="KW-0472">Membrane</keyword>
<comment type="caution">
    <text evidence="6">The sequence shown here is derived from an EMBL/GenBank/DDBJ whole genome shotgun (WGS) entry which is preliminary data.</text>
</comment>
<keyword evidence="3 5" id="KW-1133">Transmembrane helix</keyword>
<dbReference type="Proteomes" id="UP001266099">
    <property type="component" value="Unassembled WGS sequence"/>
</dbReference>
<gene>
    <name evidence="6" type="ORF">J2S36_000454</name>
</gene>
<evidence type="ECO:0000256" key="3">
    <source>
        <dbReference type="ARBA" id="ARBA00022989"/>
    </source>
</evidence>
<organism evidence="6 7">
    <name type="scientific">Arcanobacterium hippocoleae</name>
    <dbReference type="NCBI Taxonomy" id="149017"/>
    <lineage>
        <taxon>Bacteria</taxon>
        <taxon>Bacillati</taxon>
        <taxon>Actinomycetota</taxon>
        <taxon>Actinomycetes</taxon>
        <taxon>Actinomycetales</taxon>
        <taxon>Actinomycetaceae</taxon>
        <taxon>Arcanobacterium</taxon>
    </lineage>
</organism>
<dbReference type="PANTHER" id="PTHR31851">
    <property type="entry name" value="FE(2+)/MN(2+) TRANSPORTER PCL1"/>
    <property type="match status" value="1"/>
</dbReference>
<evidence type="ECO:0000256" key="1">
    <source>
        <dbReference type="ARBA" id="ARBA00004127"/>
    </source>
</evidence>
<dbReference type="InterPro" id="IPR008217">
    <property type="entry name" value="Ccc1_fam"/>
</dbReference>
<evidence type="ECO:0000256" key="2">
    <source>
        <dbReference type="ARBA" id="ARBA00022692"/>
    </source>
</evidence>
<keyword evidence="7" id="KW-1185">Reference proteome</keyword>
<protein>
    <submittedName>
        <fullName evidence="6">VIT1/CCC1 family predicted Fe2+/Mn2+ transporter</fullName>
    </submittedName>
</protein>
<reference evidence="6 7" key="1">
    <citation type="submission" date="2023-07" db="EMBL/GenBank/DDBJ databases">
        <title>Sequencing the genomes of 1000 actinobacteria strains.</title>
        <authorList>
            <person name="Klenk H.-P."/>
        </authorList>
    </citation>
    <scope>NUCLEOTIDE SEQUENCE [LARGE SCALE GENOMIC DNA]</scope>
    <source>
        <strain evidence="6 7">DSM 15539</strain>
    </source>
</reference>
<dbReference type="CDD" id="cd02432">
    <property type="entry name" value="Nodulin-21_like_1"/>
    <property type="match status" value="1"/>
</dbReference>
<evidence type="ECO:0000256" key="5">
    <source>
        <dbReference type="SAM" id="Phobius"/>
    </source>
</evidence>
<feature type="transmembrane region" description="Helical" evidence="5">
    <location>
        <begin position="172"/>
        <end position="192"/>
    </location>
</feature>
<sequence length="256" mass="26268">MQTIIDREPKAALTHVPAQSTFSEKTMRSAEAQLNSKLNWLRAGVLGANDGIVSTAGLVVGVSGASVTGFALFASGIAGMVAGALSMAAGEYVSVSTQRDAEQAAIAKQKLLIQADPVGAEERLAYFISAQGVSHELARATARELSAQDAAAAHAHYELGIDPDELTNPWHAAVASMAAFALGAIIPLLAIVLSPSSIAVPMTVFAVSFALAITGSVSAHLGRAPVMRATVRNIVWGNVAMVVTYAIGALVGGNIH</sequence>
<evidence type="ECO:0000256" key="4">
    <source>
        <dbReference type="ARBA" id="ARBA00023136"/>
    </source>
</evidence>